<protein>
    <submittedName>
        <fullName evidence="5">NagD protein</fullName>
    </submittedName>
</protein>
<dbReference type="Pfam" id="PF13242">
    <property type="entry name" value="Hydrolase_like"/>
    <property type="match status" value="1"/>
</dbReference>
<feature type="binding site" evidence="4">
    <location>
        <position position="30"/>
    </location>
    <ligand>
        <name>Mg(2+)</name>
        <dbReference type="ChEBI" id="CHEBI:18420"/>
    </ligand>
</feature>
<dbReference type="Gene3D" id="3.40.50.1000">
    <property type="entry name" value="HAD superfamily/HAD-like"/>
    <property type="match status" value="2"/>
</dbReference>
<comment type="similarity">
    <text evidence="1">Belongs to the HAD-like hydrolase superfamily.</text>
</comment>
<evidence type="ECO:0000313" key="6">
    <source>
        <dbReference type="Proteomes" id="UP000184164"/>
    </source>
</evidence>
<dbReference type="NCBIfam" id="TIGR01460">
    <property type="entry name" value="HAD-SF-IIA"/>
    <property type="match status" value="1"/>
</dbReference>
<evidence type="ECO:0000256" key="1">
    <source>
        <dbReference type="PIRNR" id="PIRNR000915"/>
    </source>
</evidence>
<dbReference type="PANTHER" id="PTHR19288:SF46">
    <property type="entry name" value="HALOACID DEHALOGENASE-LIKE HYDROLASE DOMAIN-CONTAINING PROTEIN 2"/>
    <property type="match status" value="1"/>
</dbReference>
<evidence type="ECO:0000256" key="2">
    <source>
        <dbReference type="PIRSR" id="PIRSR000915-1"/>
    </source>
</evidence>
<dbReference type="Proteomes" id="UP000184164">
    <property type="component" value="Unassembled WGS sequence"/>
</dbReference>
<gene>
    <name evidence="5" type="ORF">SAMN05444274_1028</name>
</gene>
<dbReference type="OrthoDB" id="9810449at2"/>
<feature type="active site" description="Nucleophile" evidence="2">
    <location>
        <position position="30"/>
    </location>
</feature>
<reference evidence="6" key="1">
    <citation type="submission" date="2016-11" db="EMBL/GenBank/DDBJ databases">
        <authorList>
            <person name="Varghese N."/>
            <person name="Submissions S."/>
        </authorList>
    </citation>
    <scope>NUCLEOTIDE SEQUENCE [LARGE SCALE GENOMIC DNA]</scope>
    <source>
        <strain evidence="6">DSM 26910</strain>
    </source>
</reference>
<dbReference type="InterPro" id="IPR036412">
    <property type="entry name" value="HAD-like_sf"/>
</dbReference>
<keyword evidence="4" id="KW-0479">Metal-binding</keyword>
<accession>A0A1M4V718</accession>
<dbReference type="GO" id="GO:0005737">
    <property type="term" value="C:cytoplasm"/>
    <property type="evidence" value="ECO:0007669"/>
    <property type="project" value="TreeGrafter"/>
</dbReference>
<name>A0A1M4V718_9BACT</name>
<feature type="binding site" evidence="4">
    <location>
        <position position="233"/>
    </location>
    <ligand>
        <name>Mg(2+)</name>
        <dbReference type="ChEBI" id="CHEBI:18420"/>
    </ligand>
</feature>
<evidence type="ECO:0000313" key="5">
    <source>
        <dbReference type="EMBL" id="SHE64648.1"/>
    </source>
</evidence>
<dbReference type="PIRSF" id="PIRSF000915">
    <property type="entry name" value="PGP-type_phosphatase"/>
    <property type="match status" value="1"/>
</dbReference>
<dbReference type="GO" id="GO:0016791">
    <property type="term" value="F:phosphatase activity"/>
    <property type="evidence" value="ECO:0007669"/>
    <property type="project" value="TreeGrafter"/>
</dbReference>
<dbReference type="EMBL" id="FQUM01000002">
    <property type="protein sequence ID" value="SHE64648.1"/>
    <property type="molecule type" value="Genomic_DNA"/>
</dbReference>
<evidence type="ECO:0000256" key="4">
    <source>
        <dbReference type="PIRSR" id="PIRSR000915-3"/>
    </source>
</evidence>
<dbReference type="STRING" id="1484053.SAMN05444274_1028"/>
<dbReference type="GO" id="GO:0046872">
    <property type="term" value="F:metal ion binding"/>
    <property type="evidence" value="ECO:0007669"/>
    <property type="project" value="UniProtKB-KW"/>
</dbReference>
<dbReference type="InterPro" id="IPR023214">
    <property type="entry name" value="HAD_sf"/>
</dbReference>
<sequence>MFDERVFLSSFPDEQALYAHLRNIKHVALDMDGTIYKGNTLFPYTKQFLADLTTMGIGYSFLTNNPSKSTAGYLEHLGSMGVVATKKEIYTTAQATIAYLKTHHPEVKRLFILGTPSMIEEFELAGFVSVPNDPKEEPDAVVVGFDLTLAYDRLSRAAWWVSQNKLYVATNPDYVCPTDEPVVLVDCGSICAAIEKSVGREPDVVLGKPQPEMLNGILELHHLKNEEVAMVGDRIYTDILMAHRANSLGVLVLSGEATKEDAMKAVPRPNLVTPTIETFGELLKRSRAISRDYETNV</sequence>
<keyword evidence="4" id="KW-0460">Magnesium</keyword>
<feature type="binding site" evidence="3">
    <location>
        <position position="208"/>
    </location>
    <ligand>
        <name>substrate</name>
    </ligand>
</feature>
<dbReference type="SUPFAM" id="SSF56784">
    <property type="entry name" value="HAD-like"/>
    <property type="match status" value="1"/>
</dbReference>
<feature type="active site" description="Proton donor" evidence="2">
    <location>
        <position position="32"/>
    </location>
</feature>
<evidence type="ECO:0000256" key="3">
    <source>
        <dbReference type="PIRSR" id="PIRSR000915-2"/>
    </source>
</evidence>
<dbReference type="InterPro" id="IPR006357">
    <property type="entry name" value="HAD-SF_hydro_IIA"/>
</dbReference>
<dbReference type="RefSeq" id="WP_072998949.1">
    <property type="nucleotide sequence ID" value="NZ_FQUM01000002.1"/>
</dbReference>
<comment type="cofactor">
    <cofactor evidence="4">
        <name>Mg(2+)</name>
        <dbReference type="ChEBI" id="CHEBI:18420"/>
    </cofactor>
    <text evidence="4">Divalent metal ions. Mg(2+) is the most effective.</text>
</comment>
<organism evidence="5 6">
    <name type="scientific">Mariniphaga anaerophila</name>
    <dbReference type="NCBI Taxonomy" id="1484053"/>
    <lineage>
        <taxon>Bacteria</taxon>
        <taxon>Pseudomonadati</taxon>
        <taxon>Bacteroidota</taxon>
        <taxon>Bacteroidia</taxon>
        <taxon>Marinilabiliales</taxon>
        <taxon>Prolixibacteraceae</taxon>
        <taxon>Mariniphaga</taxon>
    </lineage>
</organism>
<feature type="binding site" evidence="4">
    <location>
        <position position="32"/>
    </location>
    <ligand>
        <name>Mg(2+)</name>
        <dbReference type="ChEBI" id="CHEBI:18420"/>
    </ligand>
</feature>
<dbReference type="Pfam" id="PF13344">
    <property type="entry name" value="Hydrolase_6"/>
    <property type="match status" value="1"/>
</dbReference>
<keyword evidence="6" id="KW-1185">Reference proteome</keyword>
<dbReference type="AlphaFoldDB" id="A0A1M4V718"/>
<dbReference type="PANTHER" id="PTHR19288">
    <property type="entry name" value="4-NITROPHENYLPHOSPHATASE-RELATED"/>
    <property type="match status" value="1"/>
</dbReference>
<proteinExistence type="inferred from homology"/>